<dbReference type="EMBL" id="KN831954">
    <property type="protein sequence ID" value="KIO09602.1"/>
    <property type="molecule type" value="Genomic_DNA"/>
</dbReference>
<dbReference type="PANTHER" id="PTHR11009">
    <property type="entry name" value="DER1-LIKE PROTEIN, DERLIN"/>
    <property type="match status" value="1"/>
</dbReference>
<evidence type="ECO:0000256" key="2">
    <source>
        <dbReference type="ARBA" id="ARBA00008917"/>
    </source>
</evidence>
<evidence type="ECO:0000256" key="8">
    <source>
        <dbReference type="SAM" id="MobiDB-lite"/>
    </source>
</evidence>
<dbReference type="Pfam" id="PF04511">
    <property type="entry name" value="DER1"/>
    <property type="match status" value="1"/>
</dbReference>
<dbReference type="InParanoid" id="A0A0C3KJ41"/>
<comment type="function">
    <text evidence="7">May be involved in the degradation of misfolded endoplasmic reticulum (ER) luminal proteins.</text>
</comment>
<sequence length="257" mass="28574">MADLVAEVRKIPPVTRFLLGSSLGVTLAARLNIVPPYYLIFLKEHVTKQLELWRLYTSMFFGSMQFDYIFELAMLYRNSNGVETMYYQGRSSDYAWQLVFACLAIILANRPLESWSHNRPLLHTLTYLSCALAPPGTQSSIMGLITLPVAYVPYAMLGMDLLVSGMNVAAQSVSGLVVGHLWWWLVWGANTGAGGMERGPLANYARAPRWLRNWFGEREGVRGSSGAGYHVVPPRRQQTSARGTGHNWGGGQRLGSS</sequence>
<dbReference type="STRING" id="870435.A0A0C3KJ41"/>
<feature type="compositionally biased region" description="Gly residues" evidence="8">
    <location>
        <begin position="246"/>
        <end position="257"/>
    </location>
</feature>
<evidence type="ECO:0000256" key="6">
    <source>
        <dbReference type="ARBA" id="ARBA00023136"/>
    </source>
</evidence>
<feature type="region of interest" description="Disordered" evidence="8">
    <location>
        <begin position="224"/>
        <end position="257"/>
    </location>
</feature>
<evidence type="ECO:0000256" key="1">
    <source>
        <dbReference type="ARBA" id="ARBA00004477"/>
    </source>
</evidence>
<dbReference type="AlphaFoldDB" id="A0A0C3KJ41"/>
<dbReference type="InterPro" id="IPR035952">
    <property type="entry name" value="Rhomboid-like_sf"/>
</dbReference>
<evidence type="ECO:0000256" key="4">
    <source>
        <dbReference type="ARBA" id="ARBA00022824"/>
    </source>
</evidence>
<keyword evidence="3" id="KW-0812">Transmembrane</keyword>
<evidence type="ECO:0000313" key="9">
    <source>
        <dbReference type="EMBL" id="KIO09602.1"/>
    </source>
</evidence>
<evidence type="ECO:0000256" key="3">
    <source>
        <dbReference type="ARBA" id="ARBA00022692"/>
    </source>
</evidence>
<reference evidence="9 10" key="1">
    <citation type="submission" date="2014-04" db="EMBL/GenBank/DDBJ databases">
        <authorList>
            <consortium name="DOE Joint Genome Institute"/>
            <person name="Kuo A."/>
            <person name="Kohler A."/>
            <person name="Costa M.D."/>
            <person name="Nagy L.G."/>
            <person name="Floudas D."/>
            <person name="Copeland A."/>
            <person name="Barry K.W."/>
            <person name="Cichocki N."/>
            <person name="Veneault-Fourrey C."/>
            <person name="LaButti K."/>
            <person name="Lindquist E.A."/>
            <person name="Lipzen A."/>
            <person name="Lundell T."/>
            <person name="Morin E."/>
            <person name="Murat C."/>
            <person name="Sun H."/>
            <person name="Tunlid A."/>
            <person name="Henrissat B."/>
            <person name="Grigoriev I.V."/>
            <person name="Hibbett D.S."/>
            <person name="Martin F."/>
            <person name="Nordberg H.P."/>
            <person name="Cantor M.N."/>
            <person name="Hua S.X."/>
        </authorList>
    </citation>
    <scope>NUCLEOTIDE SEQUENCE [LARGE SCALE GENOMIC DNA]</scope>
    <source>
        <strain evidence="9 10">Marx 270</strain>
    </source>
</reference>
<comment type="similarity">
    <text evidence="2 7">Belongs to the derlin family.</text>
</comment>
<dbReference type="SUPFAM" id="SSF144091">
    <property type="entry name" value="Rhomboid-like"/>
    <property type="match status" value="1"/>
</dbReference>
<keyword evidence="10" id="KW-1185">Reference proteome</keyword>
<organism evidence="9 10">
    <name type="scientific">Pisolithus tinctorius Marx 270</name>
    <dbReference type="NCBI Taxonomy" id="870435"/>
    <lineage>
        <taxon>Eukaryota</taxon>
        <taxon>Fungi</taxon>
        <taxon>Dikarya</taxon>
        <taxon>Basidiomycota</taxon>
        <taxon>Agaricomycotina</taxon>
        <taxon>Agaricomycetes</taxon>
        <taxon>Agaricomycetidae</taxon>
        <taxon>Boletales</taxon>
        <taxon>Sclerodermatineae</taxon>
        <taxon>Pisolithaceae</taxon>
        <taxon>Pisolithus</taxon>
    </lineage>
</organism>
<gene>
    <name evidence="9" type="ORF">M404DRAFT_996428</name>
</gene>
<keyword evidence="4 7" id="KW-0256">Endoplasmic reticulum</keyword>
<keyword evidence="6" id="KW-0472">Membrane</keyword>
<reference evidence="10" key="2">
    <citation type="submission" date="2015-01" db="EMBL/GenBank/DDBJ databases">
        <title>Evolutionary Origins and Diversification of the Mycorrhizal Mutualists.</title>
        <authorList>
            <consortium name="DOE Joint Genome Institute"/>
            <consortium name="Mycorrhizal Genomics Consortium"/>
            <person name="Kohler A."/>
            <person name="Kuo A."/>
            <person name="Nagy L.G."/>
            <person name="Floudas D."/>
            <person name="Copeland A."/>
            <person name="Barry K.W."/>
            <person name="Cichocki N."/>
            <person name="Veneault-Fourrey C."/>
            <person name="LaButti K."/>
            <person name="Lindquist E.A."/>
            <person name="Lipzen A."/>
            <person name="Lundell T."/>
            <person name="Morin E."/>
            <person name="Murat C."/>
            <person name="Riley R."/>
            <person name="Ohm R."/>
            <person name="Sun H."/>
            <person name="Tunlid A."/>
            <person name="Henrissat B."/>
            <person name="Grigoriev I.V."/>
            <person name="Hibbett D.S."/>
            <person name="Martin F."/>
        </authorList>
    </citation>
    <scope>NUCLEOTIDE SEQUENCE [LARGE SCALE GENOMIC DNA]</scope>
    <source>
        <strain evidence="10">Marx 270</strain>
    </source>
</reference>
<dbReference type="GO" id="GO:0005789">
    <property type="term" value="C:endoplasmic reticulum membrane"/>
    <property type="evidence" value="ECO:0007669"/>
    <property type="project" value="UniProtKB-SubCell"/>
</dbReference>
<comment type="subcellular location">
    <subcellularLocation>
        <location evidence="1 7">Endoplasmic reticulum membrane</location>
        <topology evidence="1 7">Multi-pass membrane protein</topology>
    </subcellularLocation>
</comment>
<dbReference type="InterPro" id="IPR007599">
    <property type="entry name" value="DER1"/>
</dbReference>
<dbReference type="Proteomes" id="UP000054217">
    <property type="component" value="Unassembled WGS sequence"/>
</dbReference>
<dbReference type="GO" id="GO:0006950">
    <property type="term" value="P:response to stress"/>
    <property type="evidence" value="ECO:0007669"/>
    <property type="project" value="UniProtKB-ARBA"/>
</dbReference>
<name>A0A0C3KJ41_PISTI</name>
<dbReference type="OrthoDB" id="1716531at2759"/>
<evidence type="ECO:0000256" key="7">
    <source>
        <dbReference type="RuleBase" id="RU363059"/>
    </source>
</evidence>
<dbReference type="HOGENOM" id="CLU_051898_2_0_1"/>
<keyword evidence="5" id="KW-1133">Transmembrane helix</keyword>
<accession>A0A0C3KJ41</accession>
<evidence type="ECO:0000256" key="5">
    <source>
        <dbReference type="ARBA" id="ARBA00022989"/>
    </source>
</evidence>
<protein>
    <recommendedName>
        <fullName evidence="7">Derlin</fullName>
    </recommendedName>
</protein>
<evidence type="ECO:0000313" key="10">
    <source>
        <dbReference type="Proteomes" id="UP000054217"/>
    </source>
</evidence>
<proteinExistence type="inferred from homology"/>